<keyword evidence="5 8" id="KW-0067">ATP-binding</keyword>
<dbReference type="EC" id="7.-.-.-" evidence="8"/>
<comment type="function">
    <text evidence="8">ATP-binding (A) component of a common energy-coupling factor (ECF) ABC-transporter complex.</text>
</comment>
<dbReference type="InterPro" id="IPR050095">
    <property type="entry name" value="ECF_ABC_transporter_ATP-bd"/>
</dbReference>
<evidence type="ECO:0000256" key="1">
    <source>
        <dbReference type="ARBA" id="ARBA00004202"/>
    </source>
</evidence>
<dbReference type="RefSeq" id="WP_114373712.1">
    <property type="nucleotide sequence ID" value="NZ_CP031092.1"/>
</dbReference>
<dbReference type="PROSITE" id="PS00211">
    <property type="entry name" value="ABC_TRANSPORTER_1"/>
    <property type="match status" value="1"/>
</dbReference>
<dbReference type="OrthoDB" id="9784332at2"/>
<evidence type="ECO:0000256" key="5">
    <source>
        <dbReference type="ARBA" id="ARBA00022840"/>
    </source>
</evidence>
<dbReference type="InterPro" id="IPR003593">
    <property type="entry name" value="AAA+_ATPase"/>
</dbReference>
<dbReference type="SUPFAM" id="SSF52540">
    <property type="entry name" value="P-loop containing nucleoside triphosphate hydrolases"/>
    <property type="match status" value="1"/>
</dbReference>
<evidence type="ECO:0000259" key="9">
    <source>
        <dbReference type="PROSITE" id="PS50893"/>
    </source>
</evidence>
<feature type="domain" description="ABC transporter" evidence="9">
    <location>
        <begin position="3"/>
        <end position="246"/>
    </location>
</feature>
<comment type="similarity">
    <text evidence="8">Belongs to the ABC transporter superfamily. Energy-coupling factor EcfA family.</text>
</comment>
<dbReference type="AlphaFoldDB" id="A0A345C0E7"/>
<dbReference type="CDD" id="cd03225">
    <property type="entry name" value="ABC_cobalt_CbiO_domain1"/>
    <property type="match status" value="1"/>
</dbReference>
<name>A0A345C0E7_9BACI</name>
<gene>
    <name evidence="10" type="ORF">DT065_12070</name>
</gene>
<keyword evidence="6" id="KW-1278">Translocase</keyword>
<evidence type="ECO:0000256" key="8">
    <source>
        <dbReference type="RuleBase" id="RU365104"/>
    </source>
</evidence>
<dbReference type="SMART" id="SM00382">
    <property type="entry name" value="AAA"/>
    <property type="match status" value="1"/>
</dbReference>
<evidence type="ECO:0000256" key="3">
    <source>
        <dbReference type="ARBA" id="ARBA00022475"/>
    </source>
</evidence>
<organism evidence="10 11">
    <name type="scientific">Salicibibacter kimchii</name>
    <dbReference type="NCBI Taxonomy" id="2099786"/>
    <lineage>
        <taxon>Bacteria</taxon>
        <taxon>Bacillati</taxon>
        <taxon>Bacillota</taxon>
        <taxon>Bacilli</taxon>
        <taxon>Bacillales</taxon>
        <taxon>Bacillaceae</taxon>
        <taxon>Salicibibacter</taxon>
    </lineage>
</organism>
<dbReference type="Gene3D" id="3.40.50.300">
    <property type="entry name" value="P-loop containing nucleotide triphosphate hydrolases"/>
    <property type="match status" value="1"/>
</dbReference>
<evidence type="ECO:0000256" key="7">
    <source>
        <dbReference type="ARBA" id="ARBA00023136"/>
    </source>
</evidence>
<keyword evidence="4 8" id="KW-0547">Nucleotide-binding</keyword>
<dbReference type="NCBIfam" id="TIGR04521">
    <property type="entry name" value="ECF_ATPase_2"/>
    <property type="match status" value="1"/>
</dbReference>
<dbReference type="PANTHER" id="PTHR43553">
    <property type="entry name" value="HEAVY METAL TRANSPORTER"/>
    <property type="match status" value="1"/>
</dbReference>
<accession>A0A345C0E7</accession>
<evidence type="ECO:0000256" key="4">
    <source>
        <dbReference type="ARBA" id="ARBA00022741"/>
    </source>
</evidence>
<dbReference type="InterPro" id="IPR003439">
    <property type="entry name" value="ABC_transporter-like_ATP-bd"/>
</dbReference>
<dbReference type="GO" id="GO:0043190">
    <property type="term" value="C:ATP-binding cassette (ABC) transporter complex"/>
    <property type="evidence" value="ECO:0007669"/>
    <property type="project" value="TreeGrafter"/>
</dbReference>
<dbReference type="InterPro" id="IPR027417">
    <property type="entry name" value="P-loop_NTPase"/>
</dbReference>
<keyword evidence="7 8" id="KW-0472">Membrane</keyword>
<dbReference type="KEGG" id="rue:DT065_12070"/>
<dbReference type="Pfam" id="PF00005">
    <property type="entry name" value="ABC_tran"/>
    <property type="match status" value="1"/>
</dbReference>
<dbReference type="GO" id="GO:0015087">
    <property type="term" value="F:cobalt ion transmembrane transporter activity"/>
    <property type="evidence" value="ECO:0007669"/>
    <property type="project" value="UniProtKB-ARBA"/>
</dbReference>
<dbReference type="InterPro" id="IPR030946">
    <property type="entry name" value="EcfA2"/>
</dbReference>
<dbReference type="Proteomes" id="UP000252100">
    <property type="component" value="Chromosome"/>
</dbReference>
<keyword evidence="11" id="KW-1185">Reference proteome</keyword>
<evidence type="ECO:0000256" key="6">
    <source>
        <dbReference type="ARBA" id="ARBA00022967"/>
    </source>
</evidence>
<dbReference type="FunFam" id="3.40.50.300:FF:000224">
    <property type="entry name" value="Energy-coupling factor transporter ATP-binding protein EcfA"/>
    <property type="match status" value="1"/>
</dbReference>
<keyword evidence="2 8" id="KW-0813">Transport</keyword>
<dbReference type="EMBL" id="CP031092">
    <property type="protein sequence ID" value="AXF56678.1"/>
    <property type="molecule type" value="Genomic_DNA"/>
</dbReference>
<comment type="subcellular location">
    <subcellularLocation>
        <location evidence="1 8">Cell membrane</location>
        <topology evidence="1 8">Peripheral membrane protein</topology>
    </subcellularLocation>
</comment>
<sequence>MHISFENVSYSYMRGSPFEKQALDHVNIKIASKTFTALVGSTGSGKSTLMQLINGLLLPTSGQVQCGDFRLHRKSKRKEVKPLRRKIGMVFQYPEHQLFGATVEEDMLFGPKHLGLDVERVRKRLPKLLDVVGISDEVLPVSPFNLSGGQMRRVAIAGVLATDPEVLILDEPAAGLDPAGHRALLDVLKDWHDRHGLTTILVTHDMEDAARYAEEVIVMGTGGKPLTSGAPLQVFREAELLADIGLATPPSVRMVRALQKAGWDIDNLLMEPEALAAVVAEQWASVKEEG</sequence>
<dbReference type="GO" id="GO:0042626">
    <property type="term" value="F:ATPase-coupled transmembrane transporter activity"/>
    <property type="evidence" value="ECO:0007669"/>
    <property type="project" value="TreeGrafter"/>
</dbReference>
<proteinExistence type="inferred from homology"/>
<evidence type="ECO:0000313" key="10">
    <source>
        <dbReference type="EMBL" id="AXF56678.1"/>
    </source>
</evidence>
<dbReference type="PROSITE" id="PS50893">
    <property type="entry name" value="ABC_TRANSPORTER_2"/>
    <property type="match status" value="1"/>
</dbReference>
<dbReference type="GO" id="GO:0016887">
    <property type="term" value="F:ATP hydrolysis activity"/>
    <property type="evidence" value="ECO:0007669"/>
    <property type="project" value="InterPro"/>
</dbReference>
<dbReference type="InterPro" id="IPR015856">
    <property type="entry name" value="ABC_transpr_CbiO/EcfA_su"/>
</dbReference>
<evidence type="ECO:0000256" key="2">
    <source>
        <dbReference type="ARBA" id="ARBA00022448"/>
    </source>
</evidence>
<dbReference type="InterPro" id="IPR017871">
    <property type="entry name" value="ABC_transporter-like_CS"/>
</dbReference>
<dbReference type="GO" id="GO:0005524">
    <property type="term" value="F:ATP binding"/>
    <property type="evidence" value="ECO:0007669"/>
    <property type="project" value="UniProtKB-UniRule"/>
</dbReference>
<comment type="subunit">
    <text evidence="8">Forms a stable energy-coupling factor (ECF) transporter complex composed of 2 membrane-embedded substrate-binding proteins (S component), 2 ATP-binding proteins (A component) and 2 transmembrane proteins (T component).</text>
</comment>
<protein>
    <recommendedName>
        <fullName evidence="8">Energy-coupling factor transporter ATP-binding protein EcfA2</fullName>
        <ecNumber evidence="8">7.-.-.-</ecNumber>
    </recommendedName>
</protein>
<dbReference type="PANTHER" id="PTHR43553:SF27">
    <property type="entry name" value="ENERGY-COUPLING FACTOR TRANSPORTER ATP-BINDING PROTEIN ECFA2"/>
    <property type="match status" value="1"/>
</dbReference>
<evidence type="ECO:0000313" key="11">
    <source>
        <dbReference type="Proteomes" id="UP000252100"/>
    </source>
</evidence>
<keyword evidence="3 8" id="KW-1003">Cell membrane</keyword>
<reference evidence="10 11" key="1">
    <citation type="journal article" date="2018" name="J. Microbiol.">
        <title>Salicibibacter kimchii gen. nov., sp. nov., a moderately halophilic and alkalitolerant bacterium in the family Bacillaceae, isolated from kimchi.</title>
        <authorList>
            <person name="Jang J.Y."/>
            <person name="Oh Y.J."/>
            <person name="Lim S.K."/>
            <person name="Park H.K."/>
            <person name="Lee C."/>
            <person name="Kim J.Y."/>
            <person name="Lee M.A."/>
            <person name="Choi H.J."/>
        </authorList>
    </citation>
    <scope>NUCLEOTIDE SEQUENCE [LARGE SCALE GENOMIC DNA]</scope>
    <source>
        <strain evidence="10 11">NKC1-1</strain>
    </source>
</reference>